<dbReference type="GO" id="GO:0032993">
    <property type="term" value="C:protein-DNA complex"/>
    <property type="evidence" value="ECO:0007669"/>
    <property type="project" value="TreeGrafter"/>
</dbReference>
<organism evidence="5">
    <name type="scientific">freshwater metagenome</name>
    <dbReference type="NCBI Taxonomy" id="449393"/>
    <lineage>
        <taxon>unclassified sequences</taxon>
        <taxon>metagenomes</taxon>
        <taxon>ecological metagenomes</taxon>
    </lineage>
</organism>
<dbReference type="Gene3D" id="3.40.50.2300">
    <property type="match status" value="1"/>
</dbReference>
<dbReference type="InterPro" id="IPR001789">
    <property type="entry name" value="Sig_transdc_resp-reg_receiver"/>
</dbReference>
<dbReference type="EMBL" id="CAEZYQ010000003">
    <property type="protein sequence ID" value="CAB4731906.1"/>
    <property type="molecule type" value="Genomic_DNA"/>
</dbReference>
<dbReference type="PROSITE" id="PS50110">
    <property type="entry name" value="RESPONSE_REGULATORY"/>
    <property type="match status" value="1"/>
</dbReference>
<feature type="region of interest" description="Disordered" evidence="2">
    <location>
        <begin position="240"/>
        <end position="267"/>
    </location>
</feature>
<dbReference type="SMART" id="SM00862">
    <property type="entry name" value="Trans_reg_C"/>
    <property type="match status" value="1"/>
</dbReference>
<feature type="domain" description="Response regulatory" evidence="3">
    <location>
        <begin position="13"/>
        <end position="126"/>
    </location>
</feature>
<dbReference type="Gene3D" id="1.10.10.10">
    <property type="entry name" value="Winged helix-like DNA-binding domain superfamily/Winged helix DNA-binding domain"/>
    <property type="match status" value="1"/>
</dbReference>
<dbReference type="GO" id="GO:0006355">
    <property type="term" value="P:regulation of DNA-templated transcription"/>
    <property type="evidence" value="ECO:0007669"/>
    <property type="project" value="InterPro"/>
</dbReference>
<name>A0A6J6SAQ9_9ZZZZ</name>
<evidence type="ECO:0000256" key="1">
    <source>
        <dbReference type="ARBA" id="ARBA00023125"/>
    </source>
</evidence>
<dbReference type="GO" id="GO:0000976">
    <property type="term" value="F:transcription cis-regulatory region binding"/>
    <property type="evidence" value="ECO:0007669"/>
    <property type="project" value="TreeGrafter"/>
</dbReference>
<dbReference type="PANTHER" id="PTHR48111:SF50">
    <property type="entry name" value="KDP OPERON TRANSCRIPTIONAL REGULATORY PROTEIN KDPE"/>
    <property type="match status" value="1"/>
</dbReference>
<dbReference type="GO" id="GO:0005829">
    <property type="term" value="C:cytosol"/>
    <property type="evidence" value="ECO:0007669"/>
    <property type="project" value="TreeGrafter"/>
</dbReference>
<gene>
    <name evidence="5" type="ORF">UFOPK2761_00567</name>
</gene>
<evidence type="ECO:0000313" key="5">
    <source>
        <dbReference type="EMBL" id="CAB4731906.1"/>
    </source>
</evidence>
<dbReference type="SMART" id="SM00448">
    <property type="entry name" value="REC"/>
    <property type="match status" value="1"/>
</dbReference>
<dbReference type="InterPro" id="IPR036388">
    <property type="entry name" value="WH-like_DNA-bd_sf"/>
</dbReference>
<evidence type="ECO:0000259" key="4">
    <source>
        <dbReference type="PROSITE" id="PS51755"/>
    </source>
</evidence>
<evidence type="ECO:0000259" key="3">
    <source>
        <dbReference type="PROSITE" id="PS50110"/>
    </source>
</evidence>
<feature type="compositionally biased region" description="Low complexity" evidence="2">
    <location>
        <begin position="240"/>
        <end position="261"/>
    </location>
</feature>
<dbReference type="PANTHER" id="PTHR48111">
    <property type="entry name" value="REGULATOR OF RPOS"/>
    <property type="match status" value="1"/>
</dbReference>
<dbReference type="InterPro" id="IPR039420">
    <property type="entry name" value="WalR-like"/>
</dbReference>
<feature type="domain" description="OmpR/PhoB-type" evidence="4">
    <location>
        <begin position="133"/>
        <end position="233"/>
    </location>
</feature>
<dbReference type="GO" id="GO:0000156">
    <property type="term" value="F:phosphorelay response regulator activity"/>
    <property type="evidence" value="ECO:0007669"/>
    <property type="project" value="TreeGrafter"/>
</dbReference>
<dbReference type="Pfam" id="PF00486">
    <property type="entry name" value="Trans_reg_C"/>
    <property type="match status" value="1"/>
</dbReference>
<protein>
    <submittedName>
        <fullName evidence="5">Unannotated protein</fullName>
    </submittedName>
</protein>
<sequence>MTTTTHLEPTSVRVLVVDDDQLLGDALSSALESLGHRVRLARTAATGRELAREIDPDVVVVDLGLPDADGLELLGEIRDQSAVPVLVLTGSTDPARRVEALDAGADDFLGKPFRLAELEARLRALARRPELRSSTVTVHGAVTVDRVARTVTVEGRPVHLTPIEWRLLDALVARAGLVVSHRALIDAGWSDRHGAETVESLRVHIRSLRSKLADAEGSTPLRTEAGVGYRWQVPHGAAAGAGAVASPSGSAAAAAGPAPHADTAVGGGVRRTEAERAAHDLHNALTALEVATFMIGAEGAQAGVSAAARESALQRLPALAVRIRELADRLVTTSVPGHDPDRTSPQEDTG</sequence>
<dbReference type="PROSITE" id="PS51755">
    <property type="entry name" value="OMPR_PHOB"/>
    <property type="match status" value="1"/>
</dbReference>
<dbReference type="SUPFAM" id="SSF52172">
    <property type="entry name" value="CheY-like"/>
    <property type="match status" value="1"/>
</dbReference>
<reference evidence="5" key="1">
    <citation type="submission" date="2020-05" db="EMBL/GenBank/DDBJ databases">
        <authorList>
            <person name="Chiriac C."/>
            <person name="Salcher M."/>
            <person name="Ghai R."/>
            <person name="Kavagutti S V."/>
        </authorList>
    </citation>
    <scope>NUCLEOTIDE SEQUENCE</scope>
</reference>
<dbReference type="InterPro" id="IPR001867">
    <property type="entry name" value="OmpR/PhoB-type_DNA-bd"/>
</dbReference>
<keyword evidence="1" id="KW-0238">DNA-binding</keyword>
<dbReference type="Pfam" id="PF00072">
    <property type="entry name" value="Response_reg"/>
    <property type="match status" value="1"/>
</dbReference>
<dbReference type="AlphaFoldDB" id="A0A6J6SAQ9"/>
<proteinExistence type="predicted"/>
<dbReference type="InterPro" id="IPR011006">
    <property type="entry name" value="CheY-like_superfamily"/>
</dbReference>
<evidence type="ECO:0000256" key="2">
    <source>
        <dbReference type="SAM" id="MobiDB-lite"/>
    </source>
</evidence>
<accession>A0A6J6SAQ9</accession>
<dbReference type="CDD" id="cd00383">
    <property type="entry name" value="trans_reg_C"/>
    <property type="match status" value="1"/>
</dbReference>